<dbReference type="Proteomes" id="UP000261082">
    <property type="component" value="Unassembled WGS sequence"/>
</dbReference>
<dbReference type="InterPro" id="IPR038062">
    <property type="entry name" value="ScdA-like_N_sf"/>
</dbReference>
<dbReference type="RefSeq" id="WP_117159333.1">
    <property type="nucleotide sequence ID" value="NZ_QVID01000001.1"/>
</dbReference>
<dbReference type="AlphaFoldDB" id="A0A3E1QDV6"/>
<organism evidence="6 7">
    <name type="scientific">Marixanthomonas ophiurae</name>
    <dbReference type="NCBI Taxonomy" id="387659"/>
    <lineage>
        <taxon>Bacteria</taxon>
        <taxon>Pseudomonadati</taxon>
        <taxon>Bacteroidota</taxon>
        <taxon>Flavobacteriia</taxon>
        <taxon>Flavobacteriales</taxon>
        <taxon>Flavobacteriaceae</taxon>
        <taxon>Marixanthomonas</taxon>
    </lineage>
</organism>
<dbReference type="Gene3D" id="1.10.3910.10">
    <property type="entry name" value="SP0561-like"/>
    <property type="match status" value="1"/>
</dbReference>
<dbReference type="NCBIfam" id="TIGR03652">
    <property type="entry name" value="FeS_repair_RIC"/>
    <property type="match status" value="1"/>
</dbReference>
<dbReference type="Pfam" id="PF01814">
    <property type="entry name" value="Hemerythrin"/>
    <property type="match status" value="1"/>
</dbReference>
<accession>A0A3E1QDV6</accession>
<dbReference type="InterPro" id="IPR012312">
    <property type="entry name" value="Hemerythrin-like"/>
</dbReference>
<dbReference type="InterPro" id="IPR019903">
    <property type="entry name" value="RIC_family"/>
</dbReference>
<evidence type="ECO:0000256" key="2">
    <source>
        <dbReference type="ARBA" id="ARBA00022490"/>
    </source>
</evidence>
<evidence type="ECO:0000256" key="4">
    <source>
        <dbReference type="ARBA" id="ARBA00023004"/>
    </source>
</evidence>
<evidence type="ECO:0000313" key="6">
    <source>
        <dbReference type="EMBL" id="RFN60274.1"/>
    </source>
</evidence>
<feature type="domain" description="Hemerythrin-like" evidence="5">
    <location>
        <begin position="79"/>
        <end position="231"/>
    </location>
</feature>
<dbReference type="GO" id="GO:0046872">
    <property type="term" value="F:metal ion binding"/>
    <property type="evidence" value="ECO:0007669"/>
    <property type="project" value="UniProtKB-KW"/>
</dbReference>
<comment type="caution">
    <text evidence="6">The sequence shown here is derived from an EMBL/GenBank/DDBJ whole genome shotgun (WGS) entry which is preliminary data.</text>
</comment>
<comment type="subcellular location">
    <subcellularLocation>
        <location evidence="1">Cytoplasm</location>
    </subcellularLocation>
</comment>
<keyword evidence="3" id="KW-0479">Metal-binding</keyword>
<dbReference type="Gene3D" id="1.20.120.520">
    <property type="entry name" value="nmb1532 protein domain like"/>
    <property type="match status" value="1"/>
</dbReference>
<gene>
    <name evidence="6" type="primary">ric</name>
    <name evidence="6" type="ORF">DZ858_09605</name>
</gene>
<keyword evidence="7" id="KW-1185">Reference proteome</keyword>
<evidence type="ECO:0000256" key="1">
    <source>
        <dbReference type="ARBA" id="ARBA00004496"/>
    </source>
</evidence>
<dbReference type="PANTHER" id="PTHR36438:SF1">
    <property type="entry name" value="IRON-SULFUR CLUSTER REPAIR PROTEIN YTFE"/>
    <property type="match status" value="1"/>
</dbReference>
<dbReference type="PANTHER" id="PTHR36438">
    <property type="entry name" value="IRON-SULFUR CLUSTER REPAIR PROTEIN YTFE"/>
    <property type="match status" value="1"/>
</dbReference>
<protein>
    <submittedName>
        <fullName evidence="6">Iron-sulfur cluster repair di-iron protein</fullName>
    </submittedName>
</protein>
<dbReference type="OrthoDB" id="9797132at2"/>
<dbReference type="Pfam" id="PF04405">
    <property type="entry name" value="ScdA_N"/>
    <property type="match status" value="1"/>
</dbReference>
<evidence type="ECO:0000259" key="5">
    <source>
        <dbReference type="Pfam" id="PF01814"/>
    </source>
</evidence>
<reference evidence="6 7" key="1">
    <citation type="journal article" date="2007" name="Int. J. Syst. Evol. Microbiol.">
        <title>Marixanthomonas ophiurae gen. nov., sp. nov., a marine bacterium of the family Flavobacteriaceae isolated from a deep-sea brittle star.</title>
        <authorList>
            <person name="Romanenko L.A."/>
            <person name="Uchino M."/>
            <person name="Frolova G.M."/>
            <person name="Mikhailov V.V."/>
        </authorList>
    </citation>
    <scope>NUCLEOTIDE SEQUENCE [LARGE SCALE GENOMIC DNA]</scope>
    <source>
        <strain evidence="6 7">KMM 3046</strain>
    </source>
</reference>
<proteinExistence type="predicted"/>
<name>A0A3E1QDV6_9FLAO</name>
<evidence type="ECO:0000256" key="3">
    <source>
        <dbReference type="ARBA" id="ARBA00022723"/>
    </source>
</evidence>
<dbReference type="EMBL" id="QVID01000001">
    <property type="protein sequence ID" value="RFN60274.1"/>
    <property type="molecule type" value="Genomic_DNA"/>
</dbReference>
<sequence length="240" mass="27877">MSITEEKTIADIVAENIKTSHIFKKYGIDFCCGGGITVQKACEKKGLDYTSIAEELRHFDMEVEDNYDYINWPLDVLIDHIVSVHHLYVEENIPLLLQYAEKVAKVHGHHYSELIQVRDLFLELSKELSAHMKKEELILFPFIKKMTLAEKEGFTLDVPHFRTVENPIAMMEDEHESAGDICKEIARLTNNYTPPESACNTFRALYDKLKEFEQDLHTHIHLENNILHPKALKLEKELRN</sequence>
<evidence type="ECO:0000313" key="7">
    <source>
        <dbReference type="Proteomes" id="UP000261082"/>
    </source>
</evidence>
<keyword evidence="2" id="KW-0963">Cytoplasm</keyword>
<keyword evidence="4" id="KW-0408">Iron</keyword>
<dbReference type="SUPFAM" id="SSF140683">
    <property type="entry name" value="SP0561-like"/>
    <property type="match status" value="1"/>
</dbReference>
<dbReference type="GO" id="GO:0005737">
    <property type="term" value="C:cytoplasm"/>
    <property type="evidence" value="ECO:0007669"/>
    <property type="project" value="UniProtKB-SubCell"/>
</dbReference>